<dbReference type="AlphaFoldDB" id="A0A0Q9XZV8"/>
<dbReference type="Proteomes" id="UP000053881">
    <property type="component" value="Unassembled WGS sequence"/>
</dbReference>
<gene>
    <name evidence="8" type="ORF">ACA29_06425</name>
</gene>
<evidence type="ECO:0000256" key="4">
    <source>
        <dbReference type="ARBA" id="ARBA00023186"/>
    </source>
</evidence>
<protein>
    <recommendedName>
        <fullName evidence="7">Flagellar protein FliT</fullName>
    </recommendedName>
</protein>
<evidence type="ECO:0000256" key="6">
    <source>
        <dbReference type="ARBA" id="ARBA00093785"/>
    </source>
</evidence>
<dbReference type="EMBL" id="LGPB01000066">
    <property type="protein sequence ID" value="KRG14245.1"/>
    <property type="molecule type" value="Genomic_DNA"/>
</dbReference>
<evidence type="ECO:0000256" key="1">
    <source>
        <dbReference type="ARBA" id="ARBA00004514"/>
    </source>
</evidence>
<proteinExistence type="inferred from homology"/>
<keyword evidence="2" id="KW-0963">Cytoplasm</keyword>
<reference evidence="8 9" key="1">
    <citation type="submission" date="2015-06" db="EMBL/GenBank/DDBJ databases">
        <title>Genome sequencing project of Bacillus galactosidilyticus PL133.</title>
        <authorList>
            <person name="Gaiero J."/>
            <person name="Nicol R."/>
            <person name="Habash M."/>
        </authorList>
    </citation>
    <scope>NUCLEOTIDE SEQUENCE [LARGE SCALE GENOMIC DNA]</scope>
    <source>
        <strain evidence="8 9">PL133</strain>
    </source>
</reference>
<evidence type="ECO:0000256" key="2">
    <source>
        <dbReference type="ARBA" id="ARBA00022490"/>
    </source>
</evidence>
<keyword evidence="4" id="KW-0143">Chaperone</keyword>
<evidence type="ECO:0000313" key="8">
    <source>
        <dbReference type="EMBL" id="KRG14245.1"/>
    </source>
</evidence>
<evidence type="ECO:0000256" key="7">
    <source>
        <dbReference type="ARBA" id="ARBA00093797"/>
    </source>
</evidence>
<comment type="caution">
    <text evidence="8">The sequence shown here is derived from an EMBL/GenBank/DDBJ whole genome shotgun (WGS) entry which is preliminary data.</text>
</comment>
<comment type="function">
    <text evidence="5">May act as an export chaperone for the filament capping protein FliD.</text>
</comment>
<accession>A0A0Q9XZV8</accession>
<evidence type="ECO:0000313" key="9">
    <source>
        <dbReference type="Proteomes" id="UP000053881"/>
    </source>
</evidence>
<dbReference type="Pfam" id="PF05400">
    <property type="entry name" value="FliT"/>
    <property type="match status" value="1"/>
</dbReference>
<dbReference type="PATRIC" id="fig|217031.4.peg.2135"/>
<name>A0A0Q9XZV8_9BACI</name>
<evidence type="ECO:0000256" key="5">
    <source>
        <dbReference type="ARBA" id="ARBA00093765"/>
    </source>
</evidence>
<comment type="subcellular location">
    <subcellularLocation>
        <location evidence="1">Cytoplasm</location>
        <location evidence="1">Cytosol</location>
    </subcellularLocation>
</comment>
<comment type="similarity">
    <text evidence="6">Belongs to the bacillales FliT family.</text>
</comment>
<organism evidence="8 9">
    <name type="scientific">Lederbergia galactosidilytica</name>
    <dbReference type="NCBI Taxonomy" id="217031"/>
    <lineage>
        <taxon>Bacteria</taxon>
        <taxon>Bacillati</taxon>
        <taxon>Bacillota</taxon>
        <taxon>Bacilli</taxon>
        <taxon>Bacillales</taxon>
        <taxon>Bacillaceae</taxon>
        <taxon>Lederbergia</taxon>
    </lineage>
</organism>
<keyword evidence="3" id="KW-1005">Bacterial flagellum biogenesis</keyword>
<sequence>MIYKKCLALTEEIIVLARTTSDDQRDITIEKIEGLLQQRSTFFAQLQAPYSDEEKEIGKKLLARDQEMNTLLNQYLKIIQKDIETLDRKKKSINLYSNPYAAANSLDGMFYDKRQ</sequence>
<evidence type="ECO:0000256" key="3">
    <source>
        <dbReference type="ARBA" id="ARBA00022795"/>
    </source>
</evidence>
<dbReference type="InterPro" id="IPR008622">
    <property type="entry name" value="FliT"/>
</dbReference>